<reference evidence="2 3" key="1">
    <citation type="submission" date="2024-04" db="EMBL/GenBank/DDBJ databases">
        <authorList>
            <consortium name="Genoscope - CEA"/>
            <person name="William W."/>
        </authorList>
    </citation>
    <scope>NUCLEOTIDE SEQUENCE [LARGE SCALE GENOMIC DNA]</scope>
</reference>
<feature type="region of interest" description="Disordered" evidence="1">
    <location>
        <begin position="1"/>
        <end position="21"/>
    </location>
</feature>
<keyword evidence="3" id="KW-1185">Reference proteome</keyword>
<dbReference type="SUPFAM" id="SSF47391">
    <property type="entry name" value="Dimerization-anchoring domain of cAMP-dependent PK regulatory subunit"/>
    <property type="match status" value="1"/>
</dbReference>
<dbReference type="Proteomes" id="UP001497497">
    <property type="component" value="Unassembled WGS sequence"/>
</dbReference>
<accession>A0AAV2H7C7</accession>
<dbReference type="EMBL" id="CAXITT010000046">
    <property type="protein sequence ID" value="CAL1529322.1"/>
    <property type="molecule type" value="Genomic_DNA"/>
</dbReference>
<dbReference type="InterPro" id="IPR047579">
    <property type="entry name" value="DD_CABYR_SP17"/>
</dbReference>
<dbReference type="AlphaFoldDB" id="A0AAV2H7C7"/>
<dbReference type="CDD" id="cd12100">
    <property type="entry name" value="DD_CABYR_SP17"/>
    <property type="match status" value="1"/>
</dbReference>
<evidence type="ECO:0000256" key="1">
    <source>
        <dbReference type="SAM" id="MobiDB-lite"/>
    </source>
</evidence>
<sequence length="212" mass="24487">MECAEGNSASMDERLLSHQEQLSRPLDNQILKLHSKEEAAPCNHQVQSDPQIPDPCKQYDVHEIPKKPIKQLTQEERDYWQQRLPRGFQFYLERLARGVIRNQPENIKEFAAGYLEELLVSRNAELWKLPIESYFTKLYKKKTLKSPWQPKRRNVGRSPAEQSPVSATVFPDFVPEENLPISTVANQPVNSVIGTAFSCAYKKEMYQGDMNP</sequence>
<protein>
    <recommendedName>
        <fullName evidence="4">RIIa domain-containing protein</fullName>
    </recommendedName>
</protein>
<proteinExistence type="predicted"/>
<name>A0AAV2H7C7_LYMST</name>
<gene>
    <name evidence="2" type="ORF">GSLYS_00003478001</name>
</gene>
<dbReference type="Gene3D" id="1.20.890.10">
    <property type="entry name" value="cAMP-dependent protein kinase regulatory subunit, dimerization-anchoring domain"/>
    <property type="match status" value="1"/>
</dbReference>
<comment type="caution">
    <text evidence="2">The sequence shown here is derived from an EMBL/GenBank/DDBJ whole genome shotgun (WGS) entry which is preliminary data.</text>
</comment>
<evidence type="ECO:0000313" key="2">
    <source>
        <dbReference type="EMBL" id="CAL1529322.1"/>
    </source>
</evidence>
<evidence type="ECO:0008006" key="4">
    <source>
        <dbReference type="Google" id="ProtNLM"/>
    </source>
</evidence>
<organism evidence="2 3">
    <name type="scientific">Lymnaea stagnalis</name>
    <name type="common">Great pond snail</name>
    <name type="synonym">Helix stagnalis</name>
    <dbReference type="NCBI Taxonomy" id="6523"/>
    <lineage>
        <taxon>Eukaryota</taxon>
        <taxon>Metazoa</taxon>
        <taxon>Spiralia</taxon>
        <taxon>Lophotrochozoa</taxon>
        <taxon>Mollusca</taxon>
        <taxon>Gastropoda</taxon>
        <taxon>Heterobranchia</taxon>
        <taxon>Euthyneura</taxon>
        <taxon>Panpulmonata</taxon>
        <taxon>Hygrophila</taxon>
        <taxon>Lymnaeoidea</taxon>
        <taxon>Lymnaeidae</taxon>
        <taxon>Lymnaea</taxon>
    </lineage>
</organism>
<evidence type="ECO:0000313" key="3">
    <source>
        <dbReference type="Proteomes" id="UP001497497"/>
    </source>
</evidence>